<dbReference type="AlphaFoldDB" id="A0AAW0BRT4"/>
<gene>
    <name evidence="2" type="ORF">R3P38DRAFT_3267297</name>
</gene>
<evidence type="ECO:0000256" key="1">
    <source>
        <dbReference type="SAM" id="Phobius"/>
    </source>
</evidence>
<comment type="caution">
    <text evidence="2">The sequence shown here is derived from an EMBL/GenBank/DDBJ whole genome shotgun (WGS) entry which is preliminary data.</text>
</comment>
<accession>A0AAW0BRT4</accession>
<keyword evidence="1" id="KW-0472">Membrane</keyword>
<protein>
    <submittedName>
        <fullName evidence="2">Uncharacterized protein</fullName>
    </submittedName>
</protein>
<keyword evidence="1" id="KW-1133">Transmembrane helix</keyword>
<sequence length="128" mass="13917">MPLPPLPPFTPASLHFTLGFLYTGTLIFSHRTYLSTALALLLSAFYLALPTLYAEVSARIKTEMALGLCHAALPFTTYEKLMRGPWCAAAASAPCATTSKDTVLERGSRRALVGLFGTVWCAQEFSAW</sequence>
<organism evidence="2 3">
    <name type="scientific">Favolaschia claudopus</name>
    <dbReference type="NCBI Taxonomy" id="2862362"/>
    <lineage>
        <taxon>Eukaryota</taxon>
        <taxon>Fungi</taxon>
        <taxon>Dikarya</taxon>
        <taxon>Basidiomycota</taxon>
        <taxon>Agaricomycotina</taxon>
        <taxon>Agaricomycetes</taxon>
        <taxon>Agaricomycetidae</taxon>
        <taxon>Agaricales</taxon>
        <taxon>Marasmiineae</taxon>
        <taxon>Mycenaceae</taxon>
        <taxon>Favolaschia</taxon>
    </lineage>
</organism>
<evidence type="ECO:0000313" key="3">
    <source>
        <dbReference type="Proteomes" id="UP001362999"/>
    </source>
</evidence>
<keyword evidence="1" id="KW-0812">Transmembrane</keyword>
<dbReference type="Proteomes" id="UP001362999">
    <property type="component" value="Unassembled WGS sequence"/>
</dbReference>
<dbReference type="EMBL" id="JAWWNJ010000028">
    <property type="protein sequence ID" value="KAK7028413.1"/>
    <property type="molecule type" value="Genomic_DNA"/>
</dbReference>
<proteinExistence type="predicted"/>
<feature type="transmembrane region" description="Helical" evidence="1">
    <location>
        <begin position="36"/>
        <end position="54"/>
    </location>
</feature>
<reference evidence="2 3" key="1">
    <citation type="journal article" date="2024" name="J Genomics">
        <title>Draft genome sequencing and assembly of Favolaschia claudopus CIRM-BRFM 2984 isolated from oak limbs.</title>
        <authorList>
            <person name="Navarro D."/>
            <person name="Drula E."/>
            <person name="Chaduli D."/>
            <person name="Cazenave R."/>
            <person name="Ahrendt S."/>
            <person name="Wang J."/>
            <person name="Lipzen A."/>
            <person name="Daum C."/>
            <person name="Barry K."/>
            <person name="Grigoriev I.V."/>
            <person name="Favel A."/>
            <person name="Rosso M.N."/>
            <person name="Martin F."/>
        </authorList>
    </citation>
    <scope>NUCLEOTIDE SEQUENCE [LARGE SCALE GENOMIC DNA]</scope>
    <source>
        <strain evidence="2 3">CIRM-BRFM 2984</strain>
    </source>
</reference>
<name>A0AAW0BRT4_9AGAR</name>
<evidence type="ECO:0000313" key="2">
    <source>
        <dbReference type="EMBL" id="KAK7028413.1"/>
    </source>
</evidence>
<keyword evidence="3" id="KW-1185">Reference proteome</keyword>